<dbReference type="RefSeq" id="WP_095510357.1">
    <property type="nucleotide sequence ID" value="NZ_MQWD01000001.1"/>
</dbReference>
<keyword evidence="2" id="KW-0732">Signal</keyword>
<reference evidence="3 4" key="1">
    <citation type="submission" date="2016-11" db="EMBL/GenBank/DDBJ databases">
        <title>Study of marine rhodopsin-containing bacteria.</title>
        <authorList>
            <person name="Yoshizawa S."/>
            <person name="Kumagai Y."/>
            <person name="Kogure K."/>
        </authorList>
    </citation>
    <scope>NUCLEOTIDE SEQUENCE [LARGE SCALE GENOMIC DNA]</scope>
    <source>
        <strain evidence="3 4">SAORIC-28</strain>
    </source>
</reference>
<name>A0A271J167_9BACT</name>
<dbReference type="Pfam" id="PF19671">
    <property type="entry name" value="DUF6174"/>
    <property type="match status" value="1"/>
</dbReference>
<evidence type="ECO:0000256" key="2">
    <source>
        <dbReference type="SAM" id="SignalP"/>
    </source>
</evidence>
<proteinExistence type="predicted"/>
<dbReference type="OrthoDB" id="3784471at2"/>
<feature type="region of interest" description="Disordered" evidence="1">
    <location>
        <begin position="26"/>
        <end position="47"/>
    </location>
</feature>
<evidence type="ECO:0000313" key="3">
    <source>
        <dbReference type="EMBL" id="PAP76695.1"/>
    </source>
</evidence>
<dbReference type="PROSITE" id="PS51257">
    <property type="entry name" value="PROKAR_LIPOPROTEIN"/>
    <property type="match status" value="1"/>
</dbReference>
<feature type="signal peptide" evidence="2">
    <location>
        <begin position="1"/>
        <end position="21"/>
    </location>
</feature>
<evidence type="ECO:0000313" key="4">
    <source>
        <dbReference type="Proteomes" id="UP000216339"/>
    </source>
</evidence>
<keyword evidence="4" id="KW-1185">Reference proteome</keyword>
<evidence type="ECO:0000256" key="1">
    <source>
        <dbReference type="SAM" id="MobiDB-lite"/>
    </source>
</evidence>
<dbReference type="AlphaFoldDB" id="A0A271J167"/>
<dbReference type="EMBL" id="MQWD01000001">
    <property type="protein sequence ID" value="PAP76695.1"/>
    <property type="molecule type" value="Genomic_DNA"/>
</dbReference>
<feature type="chain" id="PRO_5012944630" evidence="2">
    <location>
        <begin position="22"/>
        <end position="166"/>
    </location>
</feature>
<accession>A0A271J167</accession>
<sequence>MLRTSLLALALLLLAGCPSPAQVDAGGELPSGPVFSGSGEPSDPSPEFEAARELWAEAGLDAYQMTLQRICFCPMPDYTGPFEVVVRDGAIETVTLDGATVDAERGETVAALFELIAEAYERGAEEIAVEYDPEWGYPTSVGIDYSTQMADEEIAYRVSDLRPADR</sequence>
<protein>
    <submittedName>
        <fullName evidence="3">Uncharacterized protein</fullName>
    </submittedName>
</protein>
<comment type="caution">
    <text evidence="3">The sequence shown here is derived from an EMBL/GenBank/DDBJ whole genome shotgun (WGS) entry which is preliminary data.</text>
</comment>
<dbReference type="Proteomes" id="UP000216339">
    <property type="component" value="Unassembled WGS sequence"/>
</dbReference>
<feature type="compositionally biased region" description="Low complexity" evidence="1">
    <location>
        <begin position="35"/>
        <end position="47"/>
    </location>
</feature>
<organism evidence="3 4">
    <name type="scientific">Rubrivirga marina</name>
    <dbReference type="NCBI Taxonomy" id="1196024"/>
    <lineage>
        <taxon>Bacteria</taxon>
        <taxon>Pseudomonadati</taxon>
        <taxon>Rhodothermota</taxon>
        <taxon>Rhodothermia</taxon>
        <taxon>Rhodothermales</taxon>
        <taxon>Rubricoccaceae</taxon>
        <taxon>Rubrivirga</taxon>
    </lineage>
</organism>
<dbReference type="InterPro" id="IPR046172">
    <property type="entry name" value="DUF6174"/>
</dbReference>
<gene>
    <name evidence="3" type="ORF">BSZ37_09710</name>
</gene>